<dbReference type="InterPro" id="IPR052374">
    <property type="entry name" value="SERAC1"/>
</dbReference>
<comment type="subcellular location">
    <subcellularLocation>
        <location evidence="2">Endoplasmic reticulum</location>
    </subcellularLocation>
    <subcellularLocation>
        <location evidence="3">Membrane</location>
    </subcellularLocation>
    <subcellularLocation>
        <location evidence="1">Mitochondrion</location>
    </subcellularLocation>
</comment>
<evidence type="ECO:0000256" key="7">
    <source>
        <dbReference type="SAM" id="MobiDB-lite"/>
    </source>
</evidence>
<dbReference type="PANTHER" id="PTHR48182">
    <property type="entry name" value="PROTEIN SERAC1"/>
    <property type="match status" value="1"/>
</dbReference>
<evidence type="ECO:0000256" key="2">
    <source>
        <dbReference type="ARBA" id="ARBA00004240"/>
    </source>
</evidence>
<name>A0ABQ8QVZ7_FUSEQ</name>
<sequence length="268" mass="29809">MSPRTPAVKQGRGVKLVQVSPPVKGPEDTHTPPQTDIGIDIIAIHGLDTASPQTWEFKKDDGQRINWLADKHMLPAEVPGTRIFTCDWPAELLETKDSVSLRIEELALSLLQGILGSSRQRSRPILFIASCLGGIILMQALVETKDEYASIREATRGVIFLATPFRGTSFQEVAMWALPGLRVRAAVRGKEVSKLLDYLNAPTFDLTRLVGKFTRLCKSPDHEGFQVFTFYETGYTNLATQASFLSFILPGSKKQVRTFLLPFMPLIH</sequence>
<comment type="caution">
    <text evidence="8">The sequence shown here is derived from an EMBL/GenBank/DDBJ whole genome shotgun (WGS) entry which is preliminary data.</text>
</comment>
<keyword evidence="4" id="KW-0256">Endoplasmic reticulum</keyword>
<dbReference type="Proteomes" id="UP001152024">
    <property type="component" value="Unassembled WGS sequence"/>
</dbReference>
<feature type="region of interest" description="Disordered" evidence="7">
    <location>
        <begin position="1"/>
        <end position="34"/>
    </location>
</feature>
<dbReference type="EMBL" id="JAOQBH010000033">
    <property type="protein sequence ID" value="KAJ4111452.1"/>
    <property type="molecule type" value="Genomic_DNA"/>
</dbReference>
<keyword evidence="5" id="KW-0496">Mitochondrion</keyword>
<proteinExistence type="predicted"/>
<evidence type="ECO:0000256" key="5">
    <source>
        <dbReference type="ARBA" id="ARBA00023128"/>
    </source>
</evidence>
<evidence type="ECO:0000256" key="4">
    <source>
        <dbReference type="ARBA" id="ARBA00022824"/>
    </source>
</evidence>
<protein>
    <submittedName>
        <fullName evidence="8">Uncharacterized protein</fullName>
    </submittedName>
</protein>
<evidence type="ECO:0000256" key="1">
    <source>
        <dbReference type="ARBA" id="ARBA00004173"/>
    </source>
</evidence>
<dbReference type="SUPFAM" id="SSF53474">
    <property type="entry name" value="alpha/beta-Hydrolases"/>
    <property type="match status" value="1"/>
</dbReference>
<dbReference type="PANTHER" id="PTHR48182:SF2">
    <property type="entry name" value="PROTEIN SERAC1"/>
    <property type="match status" value="1"/>
</dbReference>
<gene>
    <name evidence="8" type="ORF">NW768_011805</name>
</gene>
<dbReference type="Gene3D" id="3.40.50.1820">
    <property type="entry name" value="alpha/beta hydrolase"/>
    <property type="match status" value="1"/>
</dbReference>
<keyword evidence="9" id="KW-1185">Reference proteome</keyword>
<evidence type="ECO:0000256" key="6">
    <source>
        <dbReference type="ARBA" id="ARBA00023136"/>
    </source>
</evidence>
<keyword evidence="6" id="KW-0472">Membrane</keyword>
<dbReference type="InterPro" id="IPR029058">
    <property type="entry name" value="AB_hydrolase_fold"/>
</dbReference>
<organism evidence="8 9">
    <name type="scientific">Fusarium equiseti</name>
    <name type="common">Fusarium scirpi</name>
    <dbReference type="NCBI Taxonomy" id="61235"/>
    <lineage>
        <taxon>Eukaryota</taxon>
        <taxon>Fungi</taxon>
        <taxon>Dikarya</taxon>
        <taxon>Ascomycota</taxon>
        <taxon>Pezizomycotina</taxon>
        <taxon>Sordariomycetes</taxon>
        <taxon>Hypocreomycetidae</taxon>
        <taxon>Hypocreales</taxon>
        <taxon>Nectriaceae</taxon>
        <taxon>Fusarium</taxon>
        <taxon>Fusarium incarnatum-equiseti species complex</taxon>
    </lineage>
</organism>
<evidence type="ECO:0000313" key="8">
    <source>
        <dbReference type="EMBL" id="KAJ4111452.1"/>
    </source>
</evidence>
<evidence type="ECO:0000313" key="9">
    <source>
        <dbReference type="Proteomes" id="UP001152024"/>
    </source>
</evidence>
<accession>A0ABQ8QVZ7</accession>
<evidence type="ECO:0000256" key="3">
    <source>
        <dbReference type="ARBA" id="ARBA00004370"/>
    </source>
</evidence>
<reference evidence="8" key="1">
    <citation type="submission" date="2022-09" db="EMBL/GenBank/DDBJ databases">
        <title>Fusarium specimens isolated from Avocado Roots.</title>
        <authorList>
            <person name="Stajich J."/>
            <person name="Roper C."/>
            <person name="Heimlech-Rivalta G."/>
        </authorList>
    </citation>
    <scope>NUCLEOTIDE SEQUENCE</scope>
    <source>
        <strain evidence="8">CF00095</strain>
    </source>
</reference>